<dbReference type="SUPFAM" id="SSF57959">
    <property type="entry name" value="Leucine zipper domain"/>
    <property type="match status" value="1"/>
</dbReference>
<dbReference type="PROSITE" id="PS00036">
    <property type="entry name" value="BZIP_BASIC"/>
    <property type="match status" value="1"/>
</dbReference>
<dbReference type="Gene3D" id="1.20.5.170">
    <property type="match status" value="1"/>
</dbReference>
<dbReference type="PANTHER" id="PTHR46391:SF20">
    <property type="entry name" value="BASIC LEUCINE ZIPPER 61"/>
    <property type="match status" value="1"/>
</dbReference>
<keyword evidence="2" id="KW-0805">Transcription regulation</keyword>
<dbReference type="Proteomes" id="UP000824890">
    <property type="component" value="Unassembled WGS sequence"/>
</dbReference>
<feature type="compositionally biased region" description="Basic and acidic residues" evidence="5">
    <location>
        <begin position="117"/>
        <end position="129"/>
    </location>
</feature>
<evidence type="ECO:0000256" key="2">
    <source>
        <dbReference type="ARBA" id="ARBA00023015"/>
    </source>
</evidence>
<comment type="caution">
    <text evidence="7">The sequence shown here is derived from an EMBL/GenBank/DDBJ whole genome shotgun (WGS) entry which is preliminary data.</text>
</comment>
<sequence length="506" mass="57315">MAQLPPKIPNMTPHWPDFSQKLSHFSTVAASSAVQNPSWVDEFLDFSACRRGNHRRSISDSIAFLEAPIVTSNMEEHNFVKFDDEQFMSMFTEDDDDLRNNPSHNNKNVGPNTNNNRNDEVRSQCKTEPEDGTASSNNSGDSSSNRIIDPKRVKRILANRQSAQRSRVRKLQYISELERSITSLQSEVSVLSPRVAFLDHQRLLLNVDNSALKQRIAALAQDKIFKDTHQESLKREIERLRQVYQQQSFKKMENANHLPETGCWDALTDPAHGIMKAIYLCIVPKLQLALQELEINRGDESLDRFDWVMGWQTRGSKSSSSGVKVSGRGKGDSEEMSFKEAVELCALEKEMLLKPKPHRMHNGNVSVVIDSGKSKLKMHHSALKNTYFIIIHKDTEPKRKRNNNSPSLRDRGNSEPLNRTNLRASPTQGVQGPSDEPKSRLKDQDDDREEARDVARKLPILPFARLSRWRRSAVHEVAFGPFFVTRRGPSTRPGGCRSGSGEDPVA</sequence>
<feature type="compositionally biased region" description="Basic and acidic residues" evidence="5">
    <location>
        <begin position="435"/>
        <end position="453"/>
    </location>
</feature>
<dbReference type="EMBL" id="JAGKQM010000003">
    <property type="protein sequence ID" value="KAH0933041.1"/>
    <property type="molecule type" value="Genomic_DNA"/>
</dbReference>
<dbReference type="Pfam" id="PF00170">
    <property type="entry name" value="bZIP_1"/>
    <property type="match status" value="1"/>
</dbReference>
<dbReference type="SMART" id="SM00338">
    <property type="entry name" value="BRLZ"/>
    <property type="match status" value="1"/>
</dbReference>
<evidence type="ECO:0000313" key="8">
    <source>
        <dbReference type="Proteomes" id="UP000824890"/>
    </source>
</evidence>
<dbReference type="InterPro" id="IPR046347">
    <property type="entry name" value="bZIP_sf"/>
</dbReference>
<evidence type="ECO:0000256" key="5">
    <source>
        <dbReference type="SAM" id="MobiDB-lite"/>
    </source>
</evidence>
<proteinExistence type="predicted"/>
<protein>
    <recommendedName>
        <fullName evidence="6">BZIP domain-containing protein</fullName>
    </recommendedName>
</protein>
<feature type="compositionally biased region" description="Low complexity" evidence="5">
    <location>
        <begin position="105"/>
        <end position="116"/>
    </location>
</feature>
<comment type="subcellular location">
    <subcellularLocation>
        <location evidence="1">Nucleus</location>
    </subcellularLocation>
</comment>
<gene>
    <name evidence="7" type="ORF">HID58_010158</name>
</gene>
<keyword evidence="3" id="KW-0804">Transcription</keyword>
<evidence type="ECO:0000313" key="7">
    <source>
        <dbReference type="EMBL" id="KAH0933041.1"/>
    </source>
</evidence>
<feature type="compositionally biased region" description="Low complexity" evidence="5">
    <location>
        <begin position="135"/>
        <end position="145"/>
    </location>
</feature>
<evidence type="ECO:0000259" key="6">
    <source>
        <dbReference type="PROSITE" id="PS50217"/>
    </source>
</evidence>
<accession>A0ABQ8DUL9</accession>
<dbReference type="CDD" id="cd14703">
    <property type="entry name" value="bZIP_plant_RF2"/>
    <property type="match status" value="1"/>
</dbReference>
<organism evidence="7 8">
    <name type="scientific">Brassica napus</name>
    <name type="common">Rape</name>
    <dbReference type="NCBI Taxonomy" id="3708"/>
    <lineage>
        <taxon>Eukaryota</taxon>
        <taxon>Viridiplantae</taxon>
        <taxon>Streptophyta</taxon>
        <taxon>Embryophyta</taxon>
        <taxon>Tracheophyta</taxon>
        <taxon>Spermatophyta</taxon>
        <taxon>Magnoliopsida</taxon>
        <taxon>eudicotyledons</taxon>
        <taxon>Gunneridae</taxon>
        <taxon>Pentapetalae</taxon>
        <taxon>rosids</taxon>
        <taxon>malvids</taxon>
        <taxon>Brassicales</taxon>
        <taxon>Brassicaceae</taxon>
        <taxon>Brassiceae</taxon>
        <taxon>Brassica</taxon>
    </lineage>
</organism>
<feature type="region of interest" description="Disordered" evidence="5">
    <location>
        <begin position="484"/>
        <end position="506"/>
    </location>
</feature>
<dbReference type="PROSITE" id="PS50217">
    <property type="entry name" value="BZIP"/>
    <property type="match status" value="1"/>
</dbReference>
<keyword evidence="8" id="KW-1185">Reference proteome</keyword>
<name>A0ABQ8DUL9_BRANA</name>
<feature type="domain" description="BZIP" evidence="6">
    <location>
        <begin position="149"/>
        <end position="201"/>
    </location>
</feature>
<feature type="region of interest" description="Disordered" evidence="5">
    <location>
        <begin position="93"/>
        <end position="153"/>
    </location>
</feature>
<feature type="compositionally biased region" description="Polar residues" evidence="5">
    <location>
        <begin position="415"/>
        <end position="431"/>
    </location>
</feature>
<dbReference type="InterPro" id="IPR044759">
    <property type="entry name" value="bZIP_RF2"/>
</dbReference>
<evidence type="ECO:0000256" key="1">
    <source>
        <dbReference type="ARBA" id="ARBA00004123"/>
    </source>
</evidence>
<reference evidence="7 8" key="1">
    <citation type="submission" date="2021-05" db="EMBL/GenBank/DDBJ databases">
        <title>Genome Assembly of Synthetic Allotetraploid Brassica napus Reveals Homoeologous Exchanges between Subgenomes.</title>
        <authorList>
            <person name="Davis J.T."/>
        </authorList>
    </citation>
    <scope>NUCLEOTIDE SEQUENCE [LARGE SCALE GENOMIC DNA]</scope>
    <source>
        <strain evidence="8">cv. Da-Ae</strain>
        <tissue evidence="7">Seedling</tissue>
    </source>
</reference>
<evidence type="ECO:0000256" key="3">
    <source>
        <dbReference type="ARBA" id="ARBA00023163"/>
    </source>
</evidence>
<evidence type="ECO:0000256" key="4">
    <source>
        <dbReference type="ARBA" id="ARBA00023242"/>
    </source>
</evidence>
<dbReference type="InterPro" id="IPR004827">
    <property type="entry name" value="bZIP"/>
</dbReference>
<keyword evidence="4" id="KW-0539">Nucleus</keyword>
<feature type="region of interest" description="Disordered" evidence="5">
    <location>
        <begin position="397"/>
        <end position="453"/>
    </location>
</feature>
<dbReference type="PANTHER" id="PTHR46391">
    <property type="entry name" value="BASIC LEUCINE ZIPPER 34"/>
    <property type="match status" value="1"/>
</dbReference>
<dbReference type="InterPro" id="IPR052483">
    <property type="entry name" value="bZIP_transcription_regulators"/>
</dbReference>